<dbReference type="SUPFAM" id="SSF102705">
    <property type="entry name" value="NIF3 (NGG1p interacting factor 3)-like"/>
    <property type="match status" value="1"/>
</dbReference>
<dbReference type="GO" id="GO:0005737">
    <property type="term" value="C:cytoplasm"/>
    <property type="evidence" value="ECO:0007669"/>
    <property type="project" value="TreeGrafter"/>
</dbReference>
<dbReference type="KEGG" id="svp:Pan189_29310"/>
<comment type="similarity">
    <text evidence="1">Belongs to the GTP cyclohydrolase I type 2/NIF3 family.</text>
</comment>
<reference evidence="7 8" key="1">
    <citation type="submission" date="2019-02" db="EMBL/GenBank/DDBJ databases">
        <title>Deep-cultivation of Planctomycetes and their phenomic and genomic characterization uncovers novel biology.</title>
        <authorList>
            <person name="Wiegand S."/>
            <person name="Jogler M."/>
            <person name="Boedeker C."/>
            <person name="Pinto D."/>
            <person name="Vollmers J."/>
            <person name="Rivas-Marin E."/>
            <person name="Kohn T."/>
            <person name="Peeters S.H."/>
            <person name="Heuer A."/>
            <person name="Rast P."/>
            <person name="Oberbeckmann S."/>
            <person name="Bunk B."/>
            <person name="Jeske O."/>
            <person name="Meyerdierks A."/>
            <person name="Storesund J.E."/>
            <person name="Kallscheuer N."/>
            <person name="Luecker S."/>
            <person name="Lage O.M."/>
            <person name="Pohl T."/>
            <person name="Merkel B.J."/>
            <person name="Hornburger P."/>
            <person name="Mueller R.-W."/>
            <person name="Bruemmer F."/>
            <person name="Labrenz M."/>
            <person name="Spormann A.M."/>
            <person name="Op den Camp H."/>
            <person name="Overmann J."/>
            <person name="Amann R."/>
            <person name="Jetten M.S.M."/>
            <person name="Mascher T."/>
            <person name="Medema M.H."/>
            <person name="Devos D.P."/>
            <person name="Kaster A.-K."/>
            <person name="Ovreas L."/>
            <person name="Rohde M."/>
            <person name="Galperin M.Y."/>
            <person name="Jogler C."/>
        </authorList>
    </citation>
    <scope>NUCLEOTIDE SEQUENCE [LARGE SCALE GENOMIC DNA]</scope>
    <source>
        <strain evidence="7 8">Pan189</strain>
    </source>
</reference>
<keyword evidence="7" id="KW-0378">Hydrolase</keyword>
<proteinExistence type="inferred from homology"/>
<evidence type="ECO:0000256" key="3">
    <source>
        <dbReference type="ARBA" id="ARBA00022112"/>
    </source>
</evidence>
<accession>A0A517R3V8</accession>
<name>A0A517R3V8_9PLAN</name>
<feature type="binding site" evidence="5">
    <location>
        <position position="104"/>
    </location>
    <ligand>
        <name>a divalent metal cation</name>
        <dbReference type="ChEBI" id="CHEBI:60240"/>
        <label>1</label>
    </ligand>
</feature>
<dbReference type="OrthoDB" id="9792792at2"/>
<dbReference type="NCBIfam" id="TIGR00486">
    <property type="entry name" value="YbgI_SA1388"/>
    <property type="match status" value="1"/>
</dbReference>
<evidence type="ECO:0000256" key="1">
    <source>
        <dbReference type="ARBA" id="ARBA00006964"/>
    </source>
</evidence>
<evidence type="ECO:0000313" key="8">
    <source>
        <dbReference type="Proteomes" id="UP000317318"/>
    </source>
</evidence>
<feature type="binding site" evidence="5">
    <location>
        <position position="259"/>
    </location>
    <ligand>
        <name>a divalent metal cation</name>
        <dbReference type="ChEBI" id="CHEBI:60240"/>
        <label>1</label>
    </ligand>
</feature>
<dbReference type="Proteomes" id="UP000317318">
    <property type="component" value="Chromosome"/>
</dbReference>
<gene>
    <name evidence="7" type="ORF">Pan189_29310</name>
</gene>
<protein>
    <recommendedName>
        <fullName evidence="3">GTP cyclohydrolase 1 type 2 homolog</fullName>
    </recommendedName>
</protein>
<feature type="binding site" evidence="5">
    <location>
        <position position="66"/>
    </location>
    <ligand>
        <name>a divalent metal cation</name>
        <dbReference type="ChEBI" id="CHEBI:60240"/>
        <label>1</label>
    </ligand>
</feature>
<dbReference type="Gene3D" id="3.40.1390.30">
    <property type="entry name" value="NIF3 (NGG1p interacting factor 3)-like"/>
    <property type="match status" value="2"/>
</dbReference>
<feature type="binding site" evidence="5">
    <location>
        <position position="65"/>
    </location>
    <ligand>
        <name>a divalent metal cation</name>
        <dbReference type="ChEBI" id="CHEBI:60240"/>
        <label>1</label>
    </ligand>
</feature>
<dbReference type="AlphaFoldDB" id="A0A517R3V8"/>
<feature type="compositionally biased region" description="Polar residues" evidence="6">
    <location>
        <begin position="152"/>
        <end position="161"/>
    </location>
</feature>
<keyword evidence="4 5" id="KW-0479">Metal-binding</keyword>
<dbReference type="EMBL" id="CP036268">
    <property type="protein sequence ID" value="QDT38537.1"/>
    <property type="molecule type" value="Genomic_DNA"/>
</dbReference>
<dbReference type="PANTHER" id="PTHR13799">
    <property type="entry name" value="NGG1 INTERACTING FACTOR 3"/>
    <property type="match status" value="1"/>
</dbReference>
<dbReference type="InterPro" id="IPR036069">
    <property type="entry name" value="DUF34/NIF3_sf"/>
</dbReference>
<dbReference type="Pfam" id="PF01784">
    <property type="entry name" value="DUF34_NIF3"/>
    <property type="match status" value="1"/>
</dbReference>
<keyword evidence="8" id="KW-1185">Reference proteome</keyword>
<evidence type="ECO:0000256" key="6">
    <source>
        <dbReference type="SAM" id="MobiDB-lite"/>
    </source>
</evidence>
<dbReference type="RefSeq" id="WP_145364637.1">
    <property type="nucleotide sequence ID" value="NZ_CP036268.1"/>
</dbReference>
<dbReference type="GO" id="GO:0016787">
    <property type="term" value="F:hydrolase activity"/>
    <property type="evidence" value="ECO:0007669"/>
    <property type="project" value="UniProtKB-KW"/>
</dbReference>
<evidence type="ECO:0000256" key="2">
    <source>
        <dbReference type="ARBA" id="ARBA00011643"/>
    </source>
</evidence>
<dbReference type="FunFam" id="3.40.1390.30:FF:000001">
    <property type="entry name" value="GTP cyclohydrolase 1 type 2"/>
    <property type="match status" value="1"/>
</dbReference>
<organism evidence="7 8">
    <name type="scientific">Stratiformator vulcanicus</name>
    <dbReference type="NCBI Taxonomy" id="2527980"/>
    <lineage>
        <taxon>Bacteria</taxon>
        <taxon>Pseudomonadati</taxon>
        <taxon>Planctomycetota</taxon>
        <taxon>Planctomycetia</taxon>
        <taxon>Planctomycetales</taxon>
        <taxon>Planctomycetaceae</taxon>
        <taxon>Stratiformator</taxon>
    </lineage>
</organism>
<feature type="binding site" evidence="5">
    <location>
        <position position="255"/>
    </location>
    <ligand>
        <name>a divalent metal cation</name>
        <dbReference type="ChEBI" id="CHEBI:60240"/>
        <label>1</label>
    </ligand>
</feature>
<evidence type="ECO:0000313" key="7">
    <source>
        <dbReference type="EMBL" id="QDT38537.1"/>
    </source>
</evidence>
<evidence type="ECO:0000256" key="5">
    <source>
        <dbReference type="PIRSR" id="PIRSR602678-1"/>
    </source>
</evidence>
<evidence type="ECO:0000256" key="4">
    <source>
        <dbReference type="ARBA" id="ARBA00022723"/>
    </source>
</evidence>
<dbReference type="InterPro" id="IPR002678">
    <property type="entry name" value="DUF34/NIF3"/>
</dbReference>
<comment type="subunit">
    <text evidence="2">Homohexamer.</text>
</comment>
<sequence>MPTVHDLRRALETIAPPTIAEDWDNVGLLLGDPEAEVNRVLTCLTLTPDVAAEAVEDEADLIVTHHPIFFRGTKRITTETSDGAMILKLARAGVAVYSPHTSYDSGPAGINRQIANRLGLDDVRPLRVIEPASTQARSASKGPTEECRADLNESTNENQSDPAELGAGRYGVLNPPLEVHEFLRRVKVAFGIDSLRHVPADTELVGRVAIACGSAGEFLSDASAHCCQYLLTGETSFHTCLEARAAGMGLILLGHYRSERFAMDRLAEMLSGEFPEISATSSHAESDPITRS</sequence>
<dbReference type="PANTHER" id="PTHR13799:SF14">
    <property type="entry name" value="GTP CYCLOHYDROLASE 1 TYPE 2 HOMOLOG"/>
    <property type="match status" value="1"/>
</dbReference>
<dbReference type="GO" id="GO:0046872">
    <property type="term" value="F:metal ion binding"/>
    <property type="evidence" value="ECO:0007669"/>
    <property type="project" value="UniProtKB-KW"/>
</dbReference>
<feature type="region of interest" description="Disordered" evidence="6">
    <location>
        <begin position="131"/>
        <end position="166"/>
    </location>
</feature>